<dbReference type="OrthoDB" id="9777714at2"/>
<dbReference type="PANTHER" id="PTHR43065:SF10">
    <property type="entry name" value="PEROXIDE STRESS-ACTIVATED HISTIDINE KINASE MAK3"/>
    <property type="match status" value="1"/>
</dbReference>
<evidence type="ECO:0000256" key="2">
    <source>
        <dbReference type="ARBA" id="ARBA00012438"/>
    </source>
</evidence>
<dbReference type="InterPro" id="IPR003661">
    <property type="entry name" value="HisK_dim/P_dom"/>
</dbReference>
<evidence type="ECO:0000256" key="3">
    <source>
        <dbReference type="ARBA" id="ARBA00022553"/>
    </source>
</evidence>
<protein>
    <recommendedName>
        <fullName evidence="2">histidine kinase</fullName>
        <ecNumber evidence="2">2.7.13.3</ecNumber>
    </recommendedName>
</protein>
<dbReference type="KEGG" id="gur:Gura_2841"/>
<evidence type="ECO:0000256" key="7">
    <source>
        <dbReference type="ARBA" id="ARBA00022840"/>
    </source>
</evidence>
<dbReference type="InterPro" id="IPR003594">
    <property type="entry name" value="HATPase_dom"/>
</dbReference>
<name>A5G5E6_GEOUR</name>
<comment type="catalytic activity">
    <reaction evidence="1">
        <text>ATP + protein L-histidine = ADP + protein N-phospho-L-histidine.</text>
        <dbReference type="EC" id="2.7.13.3"/>
    </reaction>
</comment>
<evidence type="ECO:0000313" key="10">
    <source>
        <dbReference type="EMBL" id="ABQ27014.1"/>
    </source>
</evidence>
<feature type="domain" description="Histidine kinase" evidence="9">
    <location>
        <begin position="133"/>
        <end position="345"/>
    </location>
</feature>
<dbReference type="GO" id="GO:0005524">
    <property type="term" value="F:ATP binding"/>
    <property type="evidence" value="ECO:0007669"/>
    <property type="project" value="UniProtKB-KW"/>
</dbReference>
<dbReference type="InterPro" id="IPR036097">
    <property type="entry name" value="HisK_dim/P_sf"/>
</dbReference>
<reference evidence="10 11" key="1">
    <citation type="submission" date="2007-05" db="EMBL/GenBank/DDBJ databases">
        <title>Complete sequence of Geobacter uraniireducens Rf4.</title>
        <authorList>
            <consortium name="US DOE Joint Genome Institute"/>
            <person name="Copeland A."/>
            <person name="Lucas S."/>
            <person name="Lapidus A."/>
            <person name="Barry K."/>
            <person name="Detter J.C."/>
            <person name="Glavina del Rio T."/>
            <person name="Hammon N."/>
            <person name="Israni S."/>
            <person name="Dalin E."/>
            <person name="Tice H."/>
            <person name="Pitluck S."/>
            <person name="Chertkov O."/>
            <person name="Brettin T."/>
            <person name="Bruce D."/>
            <person name="Han C."/>
            <person name="Schmutz J."/>
            <person name="Larimer F."/>
            <person name="Land M."/>
            <person name="Hauser L."/>
            <person name="Kyrpides N."/>
            <person name="Mikhailova N."/>
            <person name="Shelobolina E."/>
            <person name="Aklujkar M."/>
            <person name="Lovley D."/>
            <person name="Richardson P."/>
        </authorList>
    </citation>
    <scope>NUCLEOTIDE SEQUENCE [LARGE SCALE GENOMIC DNA]</scope>
    <source>
        <strain evidence="10 11">Rf4</strain>
    </source>
</reference>
<keyword evidence="6 10" id="KW-0418">Kinase</keyword>
<dbReference type="Pfam" id="PF02518">
    <property type="entry name" value="HATPase_c"/>
    <property type="match status" value="1"/>
</dbReference>
<dbReference type="InterPro" id="IPR004358">
    <property type="entry name" value="Sig_transdc_His_kin-like_C"/>
</dbReference>
<dbReference type="SUPFAM" id="SSF55785">
    <property type="entry name" value="PYP-like sensor domain (PAS domain)"/>
    <property type="match status" value="1"/>
</dbReference>
<dbReference type="Proteomes" id="UP000006695">
    <property type="component" value="Chromosome"/>
</dbReference>
<keyword evidence="5" id="KW-0547">Nucleotide-binding</keyword>
<dbReference type="PROSITE" id="PS50109">
    <property type="entry name" value="HIS_KIN"/>
    <property type="match status" value="1"/>
</dbReference>
<evidence type="ECO:0000256" key="4">
    <source>
        <dbReference type="ARBA" id="ARBA00022679"/>
    </source>
</evidence>
<dbReference type="SUPFAM" id="SSF55874">
    <property type="entry name" value="ATPase domain of HSP90 chaperone/DNA topoisomerase II/histidine kinase"/>
    <property type="match status" value="1"/>
</dbReference>
<sequence>MNEVSLLFPHVFEAIPMAALLLGSEFRIQAANSDFMDLFSIDEEILNRPFSEIVPDDTLKGMMEDVLGGEVGRRESRLRLNNGIDLRVVMKSATSVTPDGIIVLMEELSERMWLEEKFLQAEKLFAMGQLATCITHEIGNPLGIMKSTMRFLNDHLTRMGGDLTMYSQVVMENIDRMHELLKDISEFSRPNKEQIVFHDICSSLSQILHFVEKECEGHGVVIEASIEDNLPIVCCNPHRLKQVFLNLVKNSIEAMPNGGKFSVAAKRVDLDGKDAVLVEVTDSGIGISEKDMKTIFKPFHTTKCNGNGLGLFIVRNIVREHNGRITVTSKEGVGTTVSILLPADGRKDENA</sequence>
<dbReference type="RefSeq" id="WP_011939688.1">
    <property type="nucleotide sequence ID" value="NC_009483.1"/>
</dbReference>
<dbReference type="PANTHER" id="PTHR43065">
    <property type="entry name" value="SENSOR HISTIDINE KINASE"/>
    <property type="match status" value="1"/>
</dbReference>
<evidence type="ECO:0000259" key="9">
    <source>
        <dbReference type="PROSITE" id="PS50109"/>
    </source>
</evidence>
<dbReference type="SUPFAM" id="SSF47384">
    <property type="entry name" value="Homodimeric domain of signal transducing histidine kinase"/>
    <property type="match status" value="1"/>
</dbReference>
<dbReference type="AlphaFoldDB" id="A5G5E6"/>
<keyword evidence="3" id="KW-0597">Phosphoprotein</keyword>
<dbReference type="STRING" id="351605.Gura_2841"/>
<dbReference type="EMBL" id="CP000698">
    <property type="protein sequence ID" value="ABQ27014.1"/>
    <property type="molecule type" value="Genomic_DNA"/>
</dbReference>
<keyword evidence="11" id="KW-1185">Reference proteome</keyword>
<dbReference type="Gene3D" id="3.30.565.10">
    <property type="entry name" value="Histidine kinase-like ATPase, C-terminal domain"/>
    <property type="match status" value="1"/>
</dbReference>
<dbReference type="PRINTS" id="PR00344">
    <property type="entry name" value="BCTRLSENSOR"/>
</dbReference>
<dbReference type="Pfam" id="PF00512">
    <property type="entry name" value="HisKA"/>
    <property type="match status" value="1"/>
</dbReference>
<dbReference type="GO" id="GO:0000155">
    <property type="term" value="F:phosphorelay sensor kinase activity"/>
    <property type="evidence" value="ECO:0007669"/>
    <property type="project" value="InterPro"/>
</dbReference>
<organism evidence="10 11">
    <name type="scientific">Geotalea uraniireducens (strain Rf4)</name>
    <name type="common">Geobacter uraniireducens</name>
    <dbReference type="NCBI Taxonomy" id="351605"/>
    <lineage>
        <taxon>Bacteria</taxon>
        <taxon>Pseudomonadati</taxon>
        <taxon>Thermodesulfobacteriota</taxon>
        <taxon>Desulfuromonadia</taxon>
        <taxon>Geobacterales</taxon>
        <taxon>Geobacteraceae</taxon>
        <taxon>Geotalea</taxon>
    </lineage>
</organism>
<evidence type="ECO:0000256" key="1">
    <source>
        <dbReference type="ARBA" id="ARBA00000085"/>
    </source>
</evidence>
<evidence type="ECO:0000256" key="8">
    <source>
        <dbReference type="ARBA" id="ARBA00023012"/>
    </source>
</evidence>
<dbReference type="Gene3D" id="1.10.287.130">
    <property type="match status" value="1"/>
</dbReference>
<keyword evidence="8" id="KW-0902">Two-component regulatory system</keyword>
<dbReference type="CDD" id="cd00082">
    <property type="entry name" value="HisKA"/>
    <property type="match status" value="1"/>
</dbReference>
<dbReference type="SMART" id="SM00387">
    <property type="entry name" value="HATPase_c"/>
    <property type="match status" value="1"/>
</dbReference>
<dbReference type="HOGENOM" id="CLU_000445_114_39_7"/>
<evidence type="ECO:0000256" key="5">
    <source>
        <dbReference type="ARBA" id="ARBA00022741"/>
    </source>
</evidence>
<dbReference type="InterPro" id="IPR035965">
    <property type="entry name" value="PAS-like_dom_sf"/>
</dbReference>
<dbReference type="Gene3D" id="3.30.450.20">
    <property type="entry name" value="PAS domain"/>
    <property type="match status" value="1"/>
</dbReference>
<keyword evidence="7" id="KW-0067">ATP-binding</keyword>
<dbReference type="InterPro" id="IPR005467">
    <property type="entry name" value="His_kinase_dom"/>
</dbReference>
<accession>A5G5E6</accession>
<dbReference type="SMART" id="SM00388">
    <property type="entry name" value="HisKA"/>
    <property type="match status" value="1"/>
</dbReference>
<evidence type="ECO:0000313" key="11">
    <source>
        <dbReference type="Proteomes" id="UP000006695"/>
    </source>
</evidence>
<dbReference type="EC" id="2.7.13.3" evidence="2"/>
<dbReference type="InterPro" id="IPR036890">
    <property type="entry name" value="HATPase_C_sf"/>
</dbReference>
<evidence type="ECO:0000256" key="6">
    <source>
        <dbReference type="ARBA" id="ARBA00022777"/>
    </source>
</evidence>
<gene>
    <name evidence="10" type="ordered locus">Gura_2841</name>
</gene>
<keyword evidence="4" id="KW-0808">Transferase</keyword>
<proteinExistence type="predicted"/>